<dbReference type="EMBL" id="DUJS01000004">
    <property type="protein sequence ID" value="HII70966.1"/>
    <property type="molecule type" value="Genomic_DNA"/>
</dbReference>
<gene>
    <name evidence="1" type="ORF">HA336_07035</name>
</gene>
<dbReference type="Proteomes" id="UP000619545">
    <property type="component" value="Unassembled WGS sequence"/>
</dbReference>
<reference evidence="1" key="1">
    <citation type="journal article" date="2020" name="bioRxiv">
        <title>A rank-normalized archaeal taxonomy based on genome phylogeny resolves widespread incomplete and uneven classifications.</title>
        <authorList>
            <person name="Rinke C."/>
            <person name="Chuvochina M."/>
            <person name="Mussig A.J."/>
            <person name="Chaumeil P.-A."/>
            <person name="Waite D.W."/>
            <person name="Whitman W.B."/>
            <person name="Parks D.H."/>
            <person name="Hugenholtz P."/>
        </authorList>
    </citation>
    <scope>NUCLEOTIDE SEQUENCE</scope>
    <source>
        <strain evidence="1">UBA8853</strain>
    </source>
</reference>
<dbReference type="GeneID" id="1478091"/>
<comment type="caution">
    <text evidence="1">The sequence shown here is derived from an EMBL/GenBank/DDBJ whole genome shotgun (WGS) entry which is preliminary data.</text>
</comment>
<accession>A0A832TC79</accession>
<proteinExistence type="predicted"/>
<evidence type="ECO:0000313" key="2">
    <source>
        <dbReference type="Proteomes" id="UP000619545"/>
    </source>
</evidence>
<sequence>MTVYVDATDILDPRWLFMGDPDRIYVFRTGHAPMHLHFELKRLVGFRVSVDGNAITGTVTPEGCLSSTCITPWVAQIVDARPGDDVLVVGGPEDGIDRVFELFPDVEEVEPEEPEPIREPHSNAVVMPNRKCKAARKYDTELKEILKKAGFEIVEPSVERYVCGFEAMQRTILRGDARIGIAASFDLVSGEYLGLIPVDVHGVVGTPRLNPELRVKTKDAPELLRNLLRMSPEHRREVYGQRLLEEPNWDRKFPNA</sequence>
<evidence type="ECO:0000313" key="1">
    <source>
        <dbReference type="EMBL" id="HII70966.1"/>
    </source>
</evidence>
<organism evidence="1 2">
    <name type="scientific">Methanopyrus kandleri</name>
    <dbReference type="NCBI Taxonomy" id="2320"/>
    <lineage>
        <taxon>Archaea</taxon>
        <taxon>Methanobacteriati</taxon>
        <taxon>Methanobacteriota</taxon>
        <taxon>Methanomada group</taxon>
        <taxon>Methanopyri</taxon>
        <taxon>Methanopyrales</taxon>
        <taxon>Methanopyraceae</taxon>
        <taxon>Methanopyrus</taxon>
    </lineage>
</organism>
<name>A0A832TC79_9EURY</name>
<dbReference type="AlphaFoldDB" id="A0A832TC79"/>
<protein>
    <submittedName>
        <fullName evidence="1">Uncharacterized protein</fullName>
    </submittedName>
</protein>
<dbReference type="RefSeq" id="WP_011019864.1">
    <property type="nucleotide sequence ID" value="NZ_DUJS01000004.1"/>
</dbReference>